<dbReference type="GO" id="GO:0043758">
    <property type="term" value="F:acetate-CoA ligase (ADP-forming) activity"/>
    <property type="evidence" value="ECO:0007669"/>
    <property type="project" value="InterPro"/>
</dbReference>
<dbReference type="InterPro" id="IPR051538">
    <property type="entry name" value="Acyl-CoA_Synth/Transferase"/>
</dbReference>
<feature type="domain" description="ATP-grasp" evidence="5">
    <location>
        <begin position="550"/>
        <end position="586"/>
    </location>
</feature>
<dbReference type="Gene3D" id="3.40.50.261">
    <property type="entry name" value="Succinyl-CoA synthetase domains"/>
    <property type="match status" value="2"/>
</dbReference>
<dbReference type="PhylomeDB" id="A0A0G4I936"/>
<accession>A0A0G4I936</accession>
<dbReference type="Gene3D" id="3.30.470.20">
    <property type="entry name" value="ATP-grasp fold, B domain"/>
    <property type="match status" value="1"/>
</dbReference>
<dbReference type="InterPro" id="IPR032875">
    <property type="entry name" value="Succ_CoA_lig_flav_dom"/>
</dbReference>
<evidence type="ECO:0000313" key="7">
    <source>
        <dbReference type="EMBL" id="CEM53656.1"/>
    </source>
</evidence>
<evidence type="ECO:0000256" key="4">
    <source>
        <dbReference type="PROSITE-ProRule" id="PRU00409"/>
    </source>
</evidence>
<dbReference type="PANTHER" id="PTHR43334">
    <property type="entry name" value="ACETATE--COA LIGASE [ADP-FORMING]"/>
    <property type="match status" value="1"/>
</dbReference>
<dbReference type="SUPFAM" id="SSF55729">
    <property type="entry name" value="Acyl-CoA N-acyltransferases (Nat)"/>
    <property type="match status" value="1"/>
</dbReference>
<evidence type="ECO:0000259" key="6">
    <source>
        <dbReference type="PROSITE" id="PS51186"/>
    </source>
</evidence>
<keyword evidence="3 4" id="KW-0067">ATP-binding</keyword>
<dbReference type="SUPFAM" id="SSF52210">
    <property type="entry name" value="Succinyl-CoA synthetase domains"/>
    <property type="match status" value="2"/>
</dbReference>
<dbReference type="InterPro" id="IPR011761">
    <property type="entry name" value="ATP-grasp"/>
</dbReference>
<dbReference type="PANTHER" id="PTHR43334:SF1">
    <property type="entry name" value="3-HYDROXYPROPIONATE--COA LIGASE [ADP-FORMING]"/>
    <property type="match status" value="1"/>
</dbReference>
<organism evidence="7">
    <name type="scientific">Chromera velia CCMP2878</name>
    <dbReference type="NCBI Taxonomy" id="1169474"/>
    <lineage>
        <taxon>Eukaryota</taxon>
        <taxon>Sar</taxon>
        <taxon>Alveolata</taxon>
        <taxon>Colpodellida</taxon>
        <taxon>Chromeraceae</taxon>
        <taxon>Chromera</taxon>
    </lineage>
</organism>
<protein>
    <recommendedName>
        <fullName evidence="8">N-acetyltransferase domain-containing protein</fullName>
    </recommendedName>
</protein>
<dbReference type="Pfam" id="PF19045">
    <property type="entry name" value="Ligase_CoA_2"/>
    <property type="match status" value="1"/>
</dbReference>
<sequence>MSFSKCQTFDPSQDYLSHRNTGLTALFTPKTVAVVGATERAGSVGYTLVKNLINGNFSVNFRFTVFPVNPTRKTCLQLPCYPDLQSIPHPLDLVVVVTPAKTVPGIIKQCAELRALSAIIISAGFKEIGPEGIQMEQDVLENAKVWKIDEKGRKVLEHQVRIIGPNCLGVMNPHHGLNATFASKMANPGNLAFISQSGALCTAVLDWSFKEKIGFSAFVSIGSMADVNFGDLINSLGHDPNTHAILVYMETIGDARAFLSAAKEVAFTKPVIVLKAGRTQAAAAAAVSHTGSLAGSHDAFEAAMARVGVLRVNSIGELFDCALVLGKQPKPEGPRVMIITNAGGPGVLATDACCEHGVELAQLEDATLKELDKFLPSAWSHGNPLDILGDAPPDRYAQTLRVALRDPNADAVVVVLSPQDMTDCTTTAVFLADAVRDVRGEAASPLATQAGKQIPVLAAWMGGEAVAEGRQILNEAGIPVFDHPDSACKAFAKIWQRTKDLDLMYETPVGDRQIDLHLSQEAMAMRKEAKQVMLKAQKEGREVLSEYESKKVLSLFGINTVRTELAETPEEAAKQAEDIGFPVVIKLHSNTITHKSDVGGVKLNLQTATCVRKAFEEMKKTIAALPNAKEGDFLGVTVQKMENLKDLGRGAYELIIGAAEDVQFGPLVIFGSGGTLVEVFKDRCLGVPPLSLNAARRMMEGTKIFTALKGVRGAEAVDIPALEDLLVAFSEMTVCLSDLMGECDMNPVLASPKAVIALDARITVKPVGAERSKLAIRPYPEEYVDRHITLKDKKTQVIVRPLRAEDEYALRKLHQMLSSYSVRQRYLGPVSLEHRTAHSVMVKAVCADFDRHLNFGVFVEEGKDVGAMIAILRIIRSPIDASNAEIKLAVRDDFQRQGLGDYLVKKAVSVMEGESIRRLSMEILSENGGMLKLAQKYNFKLFSSEENPLITMATLNG</sequence>
<reference evidence="7" key="1">
    <citation type="submission" date="2014-11" db="EMBL/GenBank/DDBJ databases">
        <authorList>
            <person name="Otto D Thomas"/>
            <person name="Naeem Raeece"/>
        </authorList>
    </citation>
    <scope>NUCLEOTIDE SEQUENCE</scope>
</reference>
<dbReference type="Gene3D" id="3.30.1490.20">
    <property type="entry name" value="ATP-grasp fold, A domain"/>
    <property type="match status" value="1"/>
</dbReference>
<proteinExistence type="predicted"/>
<feature type="domain" description="N-acetyltransferase" evidence="6">
    <location>
        <begin position="797"/>
        <end position="957"/>
    </location>
</feature>
<dbReference type="GO" id="GO:0046872">
    <property type="term" value="F:metal ion binding"/>
    <property type="evidence" value="ECO:0007669"/>
    <property type="project" value="InterPro"/>
</dbReference>
<dbReference type="InterPro" id="IPR036291">
    <property type="entry name" value="NAD(P)-bd_dom_sf"/>
</dbReference>
<dbReference type="VEuPathDB" id="CryptoDB:Cvel_12142"/>
<dbReference type="Pfam" id="PF13607">
    <property type="entry name" value="Succ_CoA_lig"/>
    <property type="match status" value="1"/>
</dbReference>
<dbReference type="SUPFAM" id="SSF56059">
    <property type="entry name" value="Glutathione synthetase ATP-binding domain-like"/>
    <property type="match status" value="1"/>
</dbReference>
<dbReference type="EMBL" id="CDMZ01005713">
    <property type="protein sequence ID" value="CEM53656.1"/>
    <property type="molecule type" value="Genomic_DNA"/>
</dbReference>
<dbReference type="InterPro" id="IPR000182">
    <property type="entry name" value="GNAT_dom"/>
</dbReference>
<dbReference type="Pfam" id="PF13302">
    <property type="entry name" value="Acetyltransf_3"/>
    <property type="match status" value="1"/>
</dbReference>
<dbReference type="Pfam" id="PF13549">
    <property type="entry name" value="ATP-grasp_5"/>
    <property type="match status" value="1"/>
</dbReference>
<evidence type="ECO:0008006" key="8">
    <source>
        <dbReference type="Google" id="ProtNLM"/>
    </source>
</evidence>
<dbReference type="Gene3D" id="3.40.630.30">
    <property type="match status" value="1"/>
</dbReference>
<dbReference type="Gene3D" id="3.40.50.720">
    <property type="entry name" value="NAD(P)-binding Rossmann-like Domain"/>
    <property type="match status" value="1"/>
</dbReference>
<dbReference type="InterPro" id="IPR016181">
    <property type="entry name" value="Acyl_CoA_acyltransferase"/>
</dbReference>
<evidence type="ECO:0000256" key="2">
    <source>
        <dbReference type="ARBA" id="ARBA00022741"/>
    </source>
</evidence>
<dbReference type="GO" id="GO:0016747">
    <property type="term" value="F:acyltransferase activity, transferring groups other than amino-acyl groups"/>
    <property type="evidence" value="ECO:0007669"/>
    <property type="project" value="InterPro"/>
</dbReference>
<dbReference type="InterPro" id="IPR016102">
    <property type="entry name" value="Succinyl-CoA_synth-like"/>
</dbReference>
<keyword evidence="2 4" id="KW-0547">Nucleotide-binding</keyword>
<dbReference type="InterPro" id="IPR013815">
    <property type="entry name" value="ATP_grasp_subdomain_1"/>
</dbReference>
<evidence type="ECO:0000259" key="5">
    <source>
        <dbReference type="PROSITE" id="PS50975"/>
    </source>
</evidence>
<dbReference type="SUPFAM" id="SSF51735">
    <property type="entry name" value="NAD(P)-binding Rossmann-fold domains"/>
    <property type="match status" value="1"/>
</dbReference>
<dbReference type="CDD" id="cd04301">
    <property type="entry name" value="NAT_SF"/>
    <property type="match status" value="1"/>
</dbReference>
<dbReference type="Pfam" id="PF13380">
    <property type="entry name" value="CoA_binding_2"/>
    <property type="match status" value="1"/>
</dbReference>
<dbReference type="AlphaFoldDB" id="A0A0G4I936"/>
<dbReference type="GO" id="GO:0005524">
    <property type="term" value="F:ATP binding"/>
    <property type="evidence" value="ECO:0007669"/>
    <property type="project" value="UniProtKB-UniRule"/>
</dbReference>
<name>A0A0G4I936_9ALVE</name>
<dbReference type="PROSITE" id="PS50975">
    <property type="entry name" value="ATP_GRASP"/>
    <property type="match status" value="1"/>
</dbReference>
<dbReference type="InterPro" id="IPR003781">
    <property type="entry name" value="CoA-bd"/>
</dbReference>
<dbReference type="InterPro" id="IPR043938">
    <property type="entry name" value="Ligase_CoA_dom"/>
</dbReference>
<gene>
    <name evidence="7" type="ORF">Cvel_12142</name>
</gene>
<dbReference type="PROSITE" id="PS51186">
    <property type="entry name" value="GNAT"/>
    <property type="match status" value="1"/>
</dbReference>
<evidence type="ECO:0000256" key="1">
    <source>
        <dbReference type="ARBA" id="ARBA00022598"/>
    </source>
</evidence>
<keyword evidence="1" id="KW-0436">Ligase</keyword>
<dbReference type="SMART" id="SM00881">
    <property type="entry name" value="CoA_binding"/>
    <property type="match status" value="1"/>
</dbReference>
<dbReference type="FunFam" id="3.30.1490.20:FF:000020">
    <property type="entry name" value="Protein lysine acetyltransferase"/>
    <property type="match status" value="1"/>
</dbReference>
<evidence type="ECO:0000256" key="3">
    <source>
        <dbReference type="ARBA" id="ARBA00022840"/>
    </source>
</evidence>